<keyword evidence="4 9" id="KW-0028">Amino-acid biosynthesis</keyword>
<evidence type="ECO:0000259" key="10">
    <source>
        <dbReference type="Pfam" id="PF00218"/>
    </source>
</evidence>
<dbReference type="GO" id="GO:0004640">
    <property type="term" value="F:phosphoribosylanthranilate isomerase activity"/>
    <property type="evidence" value="ECO:0007669"/>
    <property type="project" value="TreeGrafter"/>
</dbReference>
<evidence type="ECO:0000256" key="8">
    <source>
        <dbReference type="ARBA" id="ARBA00023239"/>
    </source>
</evidence>
<evidence type="ECO:0000256" key="3">
    <source>
        <dbReference type="ARBA" id="ARBA00008737"/>
    </source>
</evidence>
<dbReference type="FunFam" id="3.20.20.70:FF:000024">
    <property type="entry name" value="Indole-3-glycerol phosphate synthase"/>
    <property type="match status" value="1"/>
</dbReference>
<evidence type="ECO:0000256" key="2">
    <source>
        <dbReference type="ARBA" id="ARBA00004696"/>
    </source>
</evidence>
<comment type="catalytic activity">
    <reaction evidence="1 9">
        <text>1-(2-carboxyphenylamino)-1-deoxy-D-ribulose 5-phosphate + H(+) = (1S,2R)-1-C-(indol-3-yl)glycerol 3-phosphate + CO2 + H2O</text>
        <dbReference type="Rhea" id="RHEA:23476"/>
        <dbReference type="ChEBI" id="CHEBI:15377"/>
        <dbReference type="ChEBI" id="CHEBI:15378"/>
        <dbReference type="ChEBI" id="CHEBI:16526"/>
        <dbReference type="ChEBI" id="CHEBI:58613"/>
        <dbReference type="ChEBI" id="CHEBI:58866"/>
        <dbReference type="EC" id="4.1.1.48"/>
    </reaction>
</comment>
<gene>
    <name evidence="9" type="primary">trpC</name>
    <name evidence="11" type="ORF">FD09_GL000404</name>
</gene>
<dbReference type="Pfam" id="PF00218">
    <property type="entry name" value="IGPS"/>
    <property type="match status" value="1"/>
</dbReference>
<evidence type="ECO:0000313" key="11">
    <source>
        <dbReference type="EMBL" id="KRL14745.1"/>
    </source>
</evidence>
<dbReference type="GO" id="GO:0004425">
    <property type="term" value="F:indole-3-glycerol-phosphate synthase activity"/>
    <property type="evidence" value="ECO:0007669"/>
    <property type="project" value="UniProtKB-UniRule"/>
</dbReference>
<dbReference type="CDD" id="cd00331">
    <property type="entry name" value="IGPS"/>
    <property type="match status" value="1"/>
</dbReference>
<keyword evidence="12" id="KW-1185">Reference proteome</keyword>
<dbReference type="InterPro" id="IPR001468">
    <property type="entry name" value="Indole-3-GlycerolPSynthase_CS"/>
</dbReference>
<evidence type="ECO:0000256" key="5">
    <source>
        <dbReference type="ARBA" id="ARBA00022793"/>
    </source>
</evidence>
<comment type="pathway">
    <text evidence="2 9">Amino-acid biosynthesis; L-tryptophan biosynthesis; L-tryptophan from chorismate: step 4/5.</text>
</comment>
<reference evidence="11 12" key="1">
    <citation type="journal article" date="2015" name="Genome Announc.">
        <title>Expanding the biotechnology potential of lactobacilli through comparative genomics of 213 strains and associated genera.</title>
        <authorList>
            <person name="Sun Z."/>
            <person name="Harris H.M."/>
            <person name="McCann A."/>
            <person name="Guo C."/>
            <person name="Argimon S."/>
            <person name="Zhang W."/>
            <person name="Yang X."/>
            <person name="Jeffery I.B."/>
            <person name="Cooney J.C."/>
            <person name="Kagawa T.F."/>
            <person name="Liu W."/>
            <person name="Song Y."/>
            <person name="Salvetti E."/>
            <person name="Wrobel A."/>
            <person name="Rasinkangas P."/>
            <person name="Parkhill J."/>
            <person name="Rea M.C."/>
            <person name="O'Sullivan O."/>
            <person name="Ritari J."/>
            <person name="Douillard F.P."/>
            <person name="Paul Ross R."/>
            <person name="Yang R."/>
            <person name="Briner A.E."/>
            <person name="Felis G.E."/>
            <person name="de Vos W.M."/>
            <person name="Barrangou R."/>
            <person name="Klaenhammer T.R."/>
            <person name="Caufield P.W."/>
            <person name="Cui Y."/>
            <person name="Zhang H."/>
            <person name="O'Toole P.W."/>
        </authorList>
    </citation>
    <scope>NUCLEOTIDE SEQUENCE [LARGE SCALE GENOMIC DNA]</scope>
    <source>
        <strain evidence="11 12">DSM 12744</strain>
    </source>
</reference>
<dbReference type="PANTHER" id="PTHR22854:SF2">
    <property type="entry name" value="INDOLE-3-GLYCEROL-PHOSPHATE SYNTHASE"/>
    <property type="match status" value="1"/>
</dbReference>
<evidence type="ECO:0000256" key="1">
    <source>
        <dbReference type="ARBA" id="ARBA00001633"/>
    </source>
</evidence>
<accession>A0A0R1N4Y4</accession>
<dbReference type="NCBIfam" id="NF001377">
    <property type="entry name" value="PRK00278.2-4"/>
    <property type="match status" value="1"/>
</dbReference>
<proteinExistence type="inferred from homology"/>
<evidence type="ECO:0000256" key="6">
    <source>
        <dbReference type="ARBA" id="ARBA00022822"/>
    </source>
</evidence>
<dbReference type="InterPro" id="IPR045186">
    <property type="entry name" value="Indole-3-glycerol_P_synth"/>
</dbReference>
<dbReference type="HAMAP" id="MF_00134_B">
    <property type="entry name" value="IGPS_B"/>
    <property type="match status" value="1"/>
</dbReference>
<dbReference type="PATRIC" id="fig|1423792.3.peg.406"/>
<dbReference type="PANTHER" id="PTHR22854">
    <property type="entry name" value="TRYPTOPHAN BIOSYNTHESIS PROTEIN"/>
    <property type="match status" value="1"/>
</dbReference>
<dbReference type="EMBL" id="AZEC01000001">
    <property type="protein sequence ID" value="KRL14745.1"/>
    <property type="molecule type" value="Genomic_DNA"/>
</dbReference>
<keyword evidence="7 9" id="KW-0057">Aromatic amino acid biosynthesis</keyword>
<dbReference type="InterPro" id="IPR013798">
    <property type="entry name" value="Indole-3-glycerol_P_synth_dom"/>
</dbReference>
<evidence type="ECO:0000256" key="9">
    <source>
        <dbReference type="HAMAP-Rule" id="MF_00134"/>
    </source>
</evidence>
<comment type="caution">
    <text evidence="11">The sequence shown here is derived from an EMBL/GenBank/DDBJ whole genome shotgun (WGS) entry which is preliminary data.</text>
</comment>
<dbReference type="OrthoDB" id="9804217at2"/>
<evidence type="ECO:0000256" key="4">
    <source>
        <dbReference type="ARBA" id="ARBA00022605"/>
    </source>
</evidence>
<dbReference type="RefSeq" id="WP_057817714.1">
    <property type="nucleotide sequence ID" value="NZ_AZEC01000001.1"/>
</dbReference>
<keyword evidence="8 9" id="KW-0456">Lyase</keyword>
<dbReference type="PROSITE" id="PS00614">
    <property type="entry name" value="IGPS"/>
    <property type="match status" value="1"/>
</dbReference>
<dbReference type="EC" id="4.1.1.48" evidence="9"/>
<dbReference type="STRING" id="1423792.FD09_GL000404"/>
<dbReference type="Proteomes" id="UP000051330">
    <property type="component" value="Unassembled WGS sequence"/>
</dbReference>
<name>A0A0R1N4Y4_9LACO</name>
<keyword evidence="6 9" id="KW-0822">Tryptophan biosynthesis</keyword>
<evidence type="ECO:0000313" key="12">
    <source>
        <dbReference type="Proteomes" id="UP000051330"/>
    </source>
</evidence>
<comment type="similarity">
    <text evidence="3 9">Belongs to the TrpC family.</text>
</comment>
<organism evidence="11 12">
    <name type="scientific">Schleiferilactobacillus perolens DSM 12744</name>
    <dbReference type="NCBI Taxonomy" id="1423792"/>
    <lineage>
        <taxon>Bacteria</taxon>
        <taxon>Bacillati</taxon>
        <taxon>Bacillota</taxon>
        <taxon>Bacilli</taxon>
        <taxon>Lactobacillales</taxon>
        <taxon>Lactobacillaceae</taxon>
        <taxon>Schleiferilactobacillus</taxon>
    </lineage>
</organism>
<protein>
    <recommendedName>
        <fullName evidence="9">Indole-3-glycerol phosphate synthase</fullName>
        <shortName evidence="9">IGPS</shortName>
        <ecNumber evidence="9">4.1.1.48</ecNumber>
    </recommendedName>
</protein>
<dbReference type="AlphaFoldDB" id="A0A0R1N4Y4"/>
<keyword evidence="5 9" id="KW-0210">Decarboxylase</keyword>
<dbReference type="InterPro" id="IPR013785">
    <property type="entry name" value="Aldolase_TIM"/>
</dbReference>
<sequence>MILDDLVIATEKRLASEKQQVSLAQMQKLADQAPRPAADFAQQLHTPGLHVIGELKQASPSKGQIVAEFPYAEIAREYTAAGIDAISILTEPTYFKGDIRYLRTVSQVTTVPLLRKDFTIDPYMIYEARANGASIILLIVAILTDDQLADYLALAASLGLSAIVEAHNAEEIQRAVTAGANIIGINNRNLKDFSVDFTNSIRLRHLIPESIAVIAESGIHHPQEAAVLQAAQFNGILVGEALMRSQNKAQLIHAFKEAANDESENLRTDDAV</sequence>
<dbReference type="Gene3D" id="3.20.20.70">
    <property type="entry name" value="Aldolase class I"/>
    <property type="match status" value="1"/>
</dbReference>
<dbReference type="SUPFAM" id="SSF51366">
    <property type="entry name" value="Ribulose-phoshate binding barrel"/>
    <property type="match status" value="1"/>
</dbReference>
<dbReference type="UniPathway" id="UPA00035">
    <property type="reaction ID" value="UER00043"/>
</dbReference>
<evidence type="ECO:0000256" key="7">
    <source>
        <dbReference type="ARBA" id="ARBA00023141"/>
    </source>
</evidence>
<dbReference type="GO" id="GO:0000162">
    <property type="term" value="P:L-tryptophan biosynthetic process"/>
    <property type="evidence" value="ECO:0007669"/>
    <property type="project" value="UniProtKB-UniRule"/>
</dbReference>
<feature type="domain" description="Indole-3-glycerol phosphate synthase" evidence="10">
    <location>
        <begin position="5"/>
        <end position="254"/>
    </location>
</feature>
<dbReference type="InterPro" id="IPR011060">
    <property type="entry name" value="RibuloseP-bd_barrel"/>
</dbReference>